<dbReference type="AlphaFoldDB" id="A0A7S2HS18"/>
<protein>
    <submittedName>
        <fullName evidence="1">Uncharacterized protein</fullName>
    </submittedName>
</protein>
<gene>
    <name evidence="1" type="ORF">DSPE1174_LOCUS33401</name>
</gene>
<organism evidence="1">
    <name type="scientific">Octactis speculum</name>
    <dbReference type="NCBI Taxonomy" id="3111310"/>
    <lineage>
        <taxon>Eukaryota</taxon>
        <taxon>Sar</taxon>
        <taxon>Stramenopiles</taxon>
        <taxon>Ochrophyta</taxon>
        <taxon>Dictyochophyceae</taxon>
        <taxon>Dictyochales</taxon>
        <taxon>Dictyochaceae</taxon>
        <taxon>Octactis</taxon>
    </lineage>
</organism>
<dbReference type="EMBL" id="HBGS01064048">
    <property type="protein sequence ID" value="CAD9498743.1"/>
    <property type="molecule type" value="Transcribed_RNA"/>
</dbReference>
<reference evidence="1" key="1">
    <citation type="submission" date="2021-01" db="EMBL/GenBank/DDBJ databases">
        <authorList>
            <person name="Corre E."/>
            <person name="Pelletier E."/>
            <person name="Niang G."/>
            <person name="Scheremetjew M."/>
            <person name="Finn R."/>
            <person name="Kale V."/>
            <person name="Holt S."/>
            <person name="Cochrane G."/>
            <person name="Meng A."/>
            <person name="Brown T."/>
            <person name="Cohen L."/>
        </authorList>
    </citation>
    <scope>NUCLEOTIDE SEQUENCE</scope>
    <source>
        <strain evidence="1">CCMP1381</strain>
    </source>
</reference>
<name>A0A7S2HS18_9STRA</name>
<evidence type="ECO:0000313" key="1">
    <source>
        <dbReference type="EMBL" id="CAD9498743.1"/>
    </source>
</evidence>
<sequence length="214" mass="24575">MFDNQYGTGNSSRMLIVHVDEVNKKMTERWSYSFHEFPWGYSPFYGDNDRLPTGNLLSSFWPIVKSGSKYQDVMYDCRASEIDRSSSKKAWDMKVYGKGECEDHICDSLGWRMYSVERFYETPLVHNATCDATNMIISFVAHNNFKQNNEALGSYNLTNAMGVPITSGAFNFSAHWRPAYISFPFNSSDLSLKGFILIVMNQWGDIKNSYLDCV</sequence>
<accession>A0A7S2HS18</accession>
<proteinExistence type="predicted"/>